<dbReference type="AlphaFoldDB" id="A0A7Z9DXF2"/>
<keyword evidence="2" id="KW-1185">Reference proteome</keyword>
<accession>A0A7Z9DXF2</accession>
<organism evidence="1 2">
    <name type="scientific">Planktothrix paucivesiculata PCC 9631</name>
    <dbReference type="NCBI Taxonomy" id="671071"/>
    <lineage>
        <taxon>Bacteria</taxon>
        <taxon>Bacillati</taxon>
        <taxon>Cyanobacteriota</taxon>
        <taxon>Cyanophyceae</taxon>
        <taxon>Oscillatoriophycideae</taxon>
        <taxon>Oscillatoriales</taxon>
        <taxon>Microcoleaceae</taxon>
        <taxon>Planktothrix</taxon>
    </lineage>
</organism>
<comment type="caution">
    <text evidence="1">The sequence shown here is derived from an EMBL/GenBank/DDBJ whole genome shotgun (WGS) entry which is preliminary data.</text>
</comment>
<dbReference type="InterPro" id="IPR029060">
    <property type="entry name" value="PIN-like_dom_sf"/>
</dbReference>
<sequence length="89" mass="10097">MGTGKDLVRLYTKLSITLDFFKAVRVLNFDQKASSVHENLISENKELKYKRLKNDLRIAAIALSVNGIMVTANERDFSLIPGLVIENWT</sequence>
<dbReference type="EMBL" id="CZCS02000005">
    <property type="protein sequence ID" value="VXD11066.1"/>
    <property type="molecule type" value="Genomic_DNA"/>
</dbReference>
<evidence type="ECO:0000313" key="2">
    <source>
        <dbReference type="Proteomes" id="UP000182190"/>
    </source>
</evidence>
<dbReference type="OrthoDB" id="574223at2"/>
<reference evidence="1" key="1">
    <citation type="submission" date="2019-10" db="EMBL/GenBank/DDBJ databases">
        <authorList>
            <consortium name="Genoscope - CEA"/>
            <person name="William W."/>
        </authorList>
    </citation>
    <scope>NUCLEOTIDE SEQUENCE [LARGE SCALE GENOMIC DNA]</scope>
    <source>
        <strain evidence="1">BBR_PRJEB10994</strain>
    </source>
</reference>
<dbReference type="Proteomes" id="UP000182190">
    <property type="component" value="Unassembled WGS sequence"/>
</dbReference>
<dbReference type="SUPFAM" id="SSF88723">
    <property type="entry name" value="PIN domain-like"/>
    <property type="match status" value="1"/>
</dbReference>
<proteinExistence type="predicted"/>
<name>A0A7Z9DXF2_9CYAN</name>
<dbReference type="Gene3D" id="3.40.50.1010">
    <property type="entry name" value="5'-nuclease"/>
    <property type="match status" value="1"/>
</dbReference>
<dbReference type="RefSeq" id="WP_083623248.1">
    <property type="nucleotide sequence ID" value="NZ_LR735025.1"/>
</dbReference>
<gene>
    <name evidence="1" type="ORF">PL9631_1020076</name>
</gene>
<dbReference type="CDD" id="cd09881">
    <property type="entry name" value="PIN_VapC4-5_FitB-like"/>
    <property type="match status" value="1"/>
</dbReference>
<evidence type="ECO:0000313" key="1">
    <source>
        <dbReference type="EMBL" id="VXD11066.1"/>
    </source>
</evidence>
<protein>
    <submittedName>
        <fullName evidence="1">Uncharacterized protein</fullName>
    </submittedName>
</protein>